<evidence type="ECO:0000313" key="2">
    <source>
        <dbReference type="Proteomes" id="UP000828390"/>
    </source>
</evidence>
<name>A0A9D4DEL4_DREPO</name>
<evidence type="ECO:0000313" key="1">
    <source>
        <dbReference type="EMBL" id="KAH3747090.1"/>
    </source>
</evidence>
<keyword evidence="2" id="KW-1185">Reference proteome</keyword>
<reference evidence="1" key="2">
    <citation type="submission" date="2020-11" db="EMBL/GenBank/DDBJ databases">
        <authorList>
            <person name="McCartney M.A."/>
            <person name="Auch B."/>
            <person name="Kono T."/>
            <person name="Mallez S."/>
            <person name="Becker A."/>
            <person name="Gohl D.M."/>
            <person name="Silverstein K.A.T."/>
            <person name="Koren S."/>
            <person name="Bechman K.B."/>
            <person name="Herman A."/>
            <person name="Abrahante J.E."/>
            <person name="Garbe J."/>
        </authorList>
    </citation>
    <scope>NUCLEOTIDE SEQUENCE</scope>
    <source>
        <strain evidence="1">Duluth1</strain>
        <tissue evidence="1">Whole animal</tissue>
    </source>
</reference>
<proteinExistence type="predicted"/>
<dbReference type="EMBL" id="JAIWYP010000010">
    <property type="protein sequence ID" value="KAH3747090.1"/>
    <property type="molecule type" value="Genomic_DNA"/>
</dbReference>
<dbReference type="Proteomes" id="UP000828390">
    <property type="component" value="Unassembled WGS sequence"/>
</dbReference>
<comment type="caution">
    <text evidence="1">The sequence shown here is derived from an EMBL/GenBank/DDBJ whole genome shotgun (WGS) entry which is preliminary data.</text>
</comment>
<accession>A0A9D4DEL4</accession>
<gene>
    <name evidence="1" type="ORF">DPMN_181512</name>
</gene>
<protein>
    <submittedName>
        <fullName evidence="1">Uncharacterized protein</fullName>
    </submittedName>
</protein>
<dbReference type="AlphaFoldDB" id="A0A9D4DEL4"/>
<sequence length="113" mass="12712">MNTDSIHRNVCIRKPLHLNKVVTNELPTVTARSLAHTMTVMTCQGGVSSAYCQCWVRFNESDHSQAIMVLPGNNRRATITGFIRERRSSVDRTLFDILSSDRSQPLTPRLLVA</sequence>
<reference evidence="1" key="1">
    <citation type="journal article" date="2019" name="bioRxiv">
        <title>The Genome of the Zebra Mussel, Dreissena polymorpha: A Resource for Invasive Species Research.</title>
        <authorList>
            <person name="McCartney M.A."/>
            <person name="Auch B."/>
            <person name="Kono T."/>
            <person name="Mallez S."/>
            <person name="Zhang Y."/>
            <person name="Obille A."/>
            <person name="Becker A."/>
            <person name="Abrahante J.E."/>
            <person name="Garbe J."/>
            <person name="Badalamenti J.P."/>
            <person name="Herman A."/>
            <person name="Mangelson H."/>
            <person name="Liachko I."/>
            <person name="Sullivan S."/>
            <person name="Sone E.D."/>
            <person name="Koren S."/>
            <person name="Silverstein K.A.T."/>
            <person name="Beckman K.B."/>
            <person name="Gohl D.M."/>
        </authorList>
    </citation>
    <scope>NUCLEOTIDE SEQUENCE</scope>
    <source>
        <strain evidence="1">Duluth1</strain>
        <tissue evidence="1">Whole animal</tissue>
    </source>
</reference>
<organism evidence="1 2">
    <name type="scientific">Dreissena polymorpha</name>
    <name type="common">Zebra mussel</name>
    <name type="synonym">Mytilus polymorpha</name>
    <dbReference type="NCBI Taxonomy" id="45954"/>
    <lineage>
        <taxon>Eukaryota</taxon>
        <taxon>Metazoa</taxon>
        <taxon>Spiralia</taxon>
        <taxon>Lophotrochozoa</taxon>
        <taxon>Mollusca</taxon>
        <taxon>Bivalvia</taxon>
        <taxon>Autobranchia</taxon>
        <taxon>Heteroconchia</taxon>
        <taxon>Euheterodonta</taxon>
        <taxon>Imparidentia</taxon>
        <taxon>Neoheterodontei</taxon>
        <taxon>Myida</taxon>
        <taxon>Dreissenoidea</taxon>
        <taxon>Dreissenidae</taxon>
        <taxon>Dreissena</taxon>
    </lineage>
</organism>